<proteinExistence type="predicted"/>
<protein>
    <submittedName>
        <fullName evidence="1">Uncharacterized protein</fullName>
    </submittedName>
</protein>
<name>A0AAN8NQL1_POLSC</name>
<evidence type="ECO:0000313" key="1">
    <source>
        <dbReference type="EMBL" id="KAK6623636.1"/>
    </source>
</evidence>
<sequence length="92" mass="10272">MDPEGIENQQRSDLLGGNCDVYVLRYLGLQIGEVQIFNCDQLFKKELVTGNVVYSERHLELSRFVNVGGVENHKEEPKEVSATACEASETLA</sequence>
<dbReference type="AlphaFoldDB" id="A0AAN8NQL1"/>
<dbReference type="EMBL" id="JAWJWE010000038">
    <property type="protein sequence ID" value="KAK6623636.1"/>
    <property type="molecule type" value="Genomic_DNA"/>
</dbReference>
<evidence type="ECO:0000313" key="2">
    <source>
        <dbReference type="Proteomes" id="UP001372834"/>
    </source>
</evidence>
<reference evidence="1 2" key="1">
    <citation type="submission" date="2023-10" db="EMBL/GenBank/DDBJ databases">
        <title>Genomes of two closely related lineages of the louse Polyplax serrata with different host specificities.</title>
        <authorList>
            <person name="Martinu J."/>
            <person name="Tarabai H."/>
            <person name="Stefka J."/>
            <person name="Hypsa V."/>
        </authorList>
    </citation>
    <scope>NUCLEOTIDE SEQUENCE [LARGE SCALE GENOMIC DNA]</scope>
    <source>
        <strain evidence="1">HR10_N</strain>
    </source>
</reference>
<gene>
    <name evidence="1" type="ORF">RUM43_009488</name>
</gene>
<dbReference type="Proteomes" id="UP001372834">
    <property type="component" value="Unassembled WGS sequence"/>
</dbReference>
<accession>A0AAN8NQL1</accession>
<organism evidence="1 2">
    <name type="scientific">Polyplax serrata</name>
    <name type="common">Common mouse louse</name>
    <dbReference type="NCBI Taxonomy" id="468196"/>
    <lineage>
        <taxon>Eukaryota</taxon>
        <taxon>Metazoa</taxon>
        <taxon>Ecdysozoa</taxon>
        <taxon>Arthropoda</taxon>
        <taxon>Hexapoda</taxon>
        <taxon>Insecta</taxon>
        <taxon>Pterygota</taxon>
        <taxon>Neoptera</taxon>
        <taxon>Paraneoptera</taxon>
        <taxon>Psocodea</taxon>
        <taxon>Troctomorpha</taxon>
        <taxon>Phthiraptera</taxon>
        <taxon>Anoplura</taxon>
        <taxon>Polyplacidae</taxon>
        <taxon>Polyplax</taxon>
    </lineage>
</organism>
<comment type="caution">
    <text evidence="1">The sequence shown here is derived from an EMBL/GenBank/DDBJ whole genome shotgun (WGS) entry which is preliminary data.</text>
</comment>